<evidence type="ECO:0000259" key="1">
    <source>
        <dbReference type="Pfam" id="PF07796"/>
    </source>
</evidence>
<dbReference type="RefSeq" id="WP_169204782.1">
    <property type="nucleotide sequence ID" value="NZ_CP059560.1"/>
</dbReference>
<accession>A0ABX1MHU1</accession>
<organism evidence="2 3">
    <name type="scientific">Aromatoleum petrolei</name>
    <dbReference type="NCBI Taxonomy" id="76116"/>
    <lineage>
        <taxon>Bacteria</taxon>
        <taxon>Pseudomonadati</taxon>
        <taxon>Pseudomonadota</taxon>
        <taxon>Betaproteobacteria</taxon>
        <taxon>Rhodocyclales</taxon>
        <taxon>Rhodocyclaceae</taxon>
        <taxon>Aromatoleum</taxon>
    </lineage>
</organism>
<proteinExistence type="predicted"/>
<sequence length="210" mass="23892">MEPVLIIACGALARELKAVIAANGWQHVQLHCLPADLHNRPDRIPEAVREQIRASRIRFARILVGYADCGTGGLLDQVLEEEGVERLPGAHCYEFYAGTPAFTVLADAEPGSFYLTDFLVRHFERLVIRELGIERHPELASEYFGNYRRLVYLAQSEDAQLLEQARDAAKRLGLEFHYRFTGYGDLEGAVVRFHRQPGRNARREQDSWQS</sequence>
<reference evidence="2 3" key="1">
    <citation type="submission" date="2019-12" db="EMBL/GenBank/DDBJ databases">
        <title>Comparative genomics gives insights into the taxonomy of the Azoarcus-Aromatoleum group and reveals separate origins of nif in the plant-associated Azoarcus and non-plant-associated Aromatoleum sub-groups.</title>
        <authorList>
            <person name="Lafos M."/>
            <person name="Maluk M."/>
            <person name="Batista M."/>
            <person name="Junghare M."/>
            <person name="Carmona M."/>
            <person name="Faoro H."/>
            <person name="Cruz L.M."/>
            <person name="Battistoni F."/>
            <person name="De Souza E."/>
            <person name="Pedrosa F."/>
            <person name="Chen W.-M."/>
            <person name="Poole P.S."/>
            <person name="Dixon R.A."/>
            <person name="James E.K."/>
        </authorList>
    </citation>
    <scope>NUCLEOTIDE SEQUENCE [LARGE SCALE GENOMIC DNA]</scope>
    <source>
        <strain evidence="2 3">ToN1</strain>
    </source>
</reference>
<dbReference type="InterPro" id="IPR012437">
    <property type="entry name" value="DUF1638"/>
</dbReference>
<keyword evidence="3" id="KW-1185">Reference proteome</keyword>
<dbReference type="EMBL" id="WTVR01000003">
    <property type="protein sequence ID" value="NMF87348.1"/>
    <property type="molecule type" value="Genomic_DNA"/>
</dbReference>
<gene>
    <name evidence="2" type="ORF">GPA26_02525</name>
</gene>
<name>A0ABX1MHU1_9RHOO</name>
<dbReference type="Pfam" id="PF07796">
    <property type="entry name" value="DUF1638"/>
    <property type="match status" value="1"/>
</dbReference>
<dbReference type="Proteomes" id="UP000652074">
    <property type="component" value="Unassembled WGS sequence"/>
</dbReference>
<comment type="caution">
    <text evidence="2">The sequence shown here is derived from an EMBL/GenBank/DDBJ whole genome shotgun (WGS) entry which is preliminary data.</text>
</comment>
<evidence type="ECO:0000313" key="2">
    <source>
        <dbReference type="EMBL" id="NMF87348.1"/>
    </source>
</evidence>
<protein>
    <submittedName>
        <fullName evidence="2">DUF1638 domain-containing protein</fullName>
    </submittedName>
</protein>
<feature type="domain" description="DUF1638" evidence="1">
    <location>
        <begin position="32"/>
        <end position="187"/>
    </location>
</feature>
<evidence type="ECO:0000313" key="3">
    <source>
        <dbReference type="Proteomes" id="UP000652074"/>
    </source>
</evidence>